<dbReference type="GO" id="GO:0022857">
    <property type="term" value="F:transmembrane transporter activity"/>
    <property type="evidence" value="ECO:0007669"/>
    <property type="project" value="InterPro"/>
</dbReference>
<feature type="transmembrane region" description="Helical" evidence="6">
    <location>
        <begin position="316"/>
        <end position="334"/>
    </location>
</feature>
<evidence type="ECO:0000256" key="1">
    <source>
        <dbReference type="ARBA" id="ARBA00004141"/>
    </source>
</evidence>
<protein>
    <submittedName>
        <fullName evidence="8">Major facilitator superfamily MFS_1</fullName>
    </submittedName>
</protein>
<feature type="transmembrane region" description="Helical" evidence="6">
    <location>
        <begin position="21"/>
        <end position="37"/>
    </location>
</feature>
<evidence type="ECO:0000256" key="6">
    <source>
        <dbReference type="SAM" id="Phobius"/>
    </source>
</evidence>
<dbReference type="EMBL" id="CP001359">
    <property type="protein sequence ID" value="ACL63939.1"/>
    <property type="molecule type" value="Genomic_DNA"/>
</dbReference>
<feature type="transmembrane region" description="Helical" evidence="6">
    <location>
        <begin position="178"/>
        <end position="199"/>
    </location>
</feature>
<feature type="transmembrane region" description="Helical" evidence="6">
    <location>
        <begin position="281"/>
        <end position="304"/>
    </location>
</feature>
<proteinExistence type="predicted"/>
<feature type="transmembrane region" description="Helical" evidence="6">
    <location>
        <begin position="57"/>
        <end position="79"/>
    </location>
</feature>
<dbReference type="InterPro" id="IPR020846">
    <property type="entry name" value="MFS_dom"/>
</dbReference>
<dbReference type="Proteomes" id="UP000007089">
    <property type="component" value="Chromosome"/>
</dbReference>
<dbReference type="PROSITE" id="PS50850">
    <property type="entry name" value="MFS"/>
    <property type="match status" value="1"/>
</dbReference>
<evidence type="ECO:0000256" key="5">
    <source>
        <dbReference type="ARBA" id="ARBA00023136"/>
    </source>
</evidence>
<keyword evidence="9" id="KW-1185">Reference proteome</keyword>
<dbReference type="Gene3D" id="1.20.1250.20">
    <property type="entry name" value="MFS general substrate transporter like domains"/>
    <property type="match status" value="1"/>
</dbReference>
<dbReference type="KEGG" id="acp:A2cp1_0582"/>
<feature type="transmembrane region" description="Helical" evidence="6">
    <location>
        <begin position="412"/>
        <end position="435"/>
    </location>
</feature>
<comment type="subcellular location">
    <subcellularLocation>
        <location evidence="1">Membrane</location>
        <topology evidence="1">Multi-pass membrane protein</topology>
    </subcellularLocation>
</comment>
<evidence type="ECO:0000256" key="2">
    <source>
        <dbReference type="ARBA" id="ARBA00022448"/>
    </source>
</evidence>
<feature type="transmembrane region" description="Helical" evidence="6">
    <location>
        <begin position="124"/>
        <end position="142"/>
    </location>
</feature>
<dbReference type="SUPFAM" id="SSF103473">
    <property type="entry name" value="MFS general substrate transporter"/>
    <property type="match status" value="1"/>
</dbReference>
<feature type="transmembrane region" description="Helical" evidence="6">
    <location>
        <begin position="151"/>
        <end position="172"/>
    </location>
</feature>
<keyword evidence="3 6" id="KW-0812">Transmembrane</keyword>
<name>B8JC17_ANAD2</name>
<gene>
    <name evidence="8" type="ordered locus">A2cp1_0582</name>
</gene>
<evidence type="ECO:0000313" key="8">
    <source>
        <dbReference type="EMBL" id="ACL63939.1"/>
    </source>
</evidence>
<dbReference type="Pfam" id="PF07690">
    <property type="entry name" value="MFS_1"/>
    <property type="match status" value="1"/>
</dbReference>
<evidence type="ECO:0000256" key="3">
    <source>
        <dbReference type="ARBA" id="ARBA00022692"/>
    </source>
</evidence>
<dbReference type="PANTHER" id="PTHR42718">
    <property type="entry name" value="MAJOR FACILITATOR SUPERFAMILY MULTIDRUG TRANSPORTER MFSC"/>
    <property type="match status" value="1"/>
</dbReference>
<accession>B8JC17</accession>
<evidence type="ECO:0000256" key="4">
    <source>
        <dbReference type="ARBA" id="ARBA00022989"/>
    </source>
</evidence>
<dbReference type="GO" id="GO:0016020">
    <property type="term" value="C:membrane"/>
    <property type="evidence" value="ECO:0007669"/>
    <property type="project" value="UniProtKB-SubCell"/>
</dbReference>
<dbReference type="RefSeq" id="WP_012631986.1">
    <property type="nucleotide sequence ID" value="NC_011891.1"/>
</dbReference>
<dbReference type="CDD" id="cd17321">
    <property type="entry name" value="MFS_MMR_MDR_like"/>
    <property type="match status" value="1"/>
</dbReference>
<dbReference type="HOGENOM" id="CLU_000960_28_3_7"/>
<feature type="domain" description="Major facilitator superfamily (MFS) profile" evidence="7">
    <location>
        <begin position="22"/>
        <end position="490"/>
    </location>
</feature>
<organism evidence="8 9">
    <name type="scientific">Anaeromyxobacter dehalogenans (strain ATCC BAA-258 / DSM 21875 / 2CP-1)</name>
    <dbReference type="NCBI Taxonomy" id="455488"/>
    <lineage>
        <taxon>Bacteria</taxon>
        <taxon>Pseudomonadati</taxon>
        <taxon>Myxococcota</taxon>
        <taxon>Myxococcia</taxon>
        <taxon>Myxococcales</taxon>
        <taxon>Cystobacterineae</taxon>
        <taxon>Anaeromyxobacteraceae</taxon>
        <taxon>Anaeromyxobacter</taxon>
    </lineage>
</organism>
<dbReference type="AlphaFoldDB" id="B8JC17"/>
<feature type="transmembrane region" description="Helical" evidence="6">
    <location>
        <begin position="373"/>
        <end position="391"/>
    </location>
</feature>
<keyword evidence="4 6" id="KW-1133">Transmembrane helix</keyword>
<dbReference type="InterPro" id="IPR011701">
    <property type="entry name" value="MFS"/>
</dbReference>
<feature type="transmembrane region" description="Helical" evidence="6">
    <location>
        <begin position="463"/>
        <end position="486"/>
    </location>
</feature>
<keyword evidence="2" id="KW-0813">Transport</keyword>
<sequence>MDTTGTRTARDGVASFHGGDRLLLGIILGVLTFWLFAQTTLNIAPDMRRDLATGESVMNIAVALTALFSGIFIVVMGGLADRVGRVRMVRLGFLASIAGSLLVGLAPAGGLAVAFLLAGRALQGLSGACIMPASLALVKAYWDGAERQRAISLWSIGSWGGSGVCSLFGGLVSQNLGWRWIFFGSVLVAVIGLLLLRGTPESRAEGGAADYRFDLAGVLTFMVAMVALQVVVTQGNQLGWTSPASLGLVAATVVFGWLFLRVERRARSPFIDFGLFRSSTYTGATVSNFLLNGVAGTLIVSLQLVQVGGGMTAQRAGVLTLGYAVAIIAFIRVGEKLLRRFGARPPMLWGCVITGASILLLAPSNVMLARYEAMAVIGYTLFGVGLAFYATPSTDAALSNLPASQAGAGSGLYKMASSLGAAFGVAISAAIFTALRAAPQSVRWLEGVITFQGRQDNLAVREAAIVALGFNELMVVVAIVSIVLTIPRGERGQGA</sequence>
<evidence type="ECO:0000313" key="9">
    <source>
        <dbReference type="Proteomes" id="UP000007089"/>
    </source>
</evidence>
<keyword evidence="5 6" id="KW-0472">Membrane</keyword>
<feature type="transmembrane region" description="Helical" evidence="6">
    <location>
        <begin position="238"/>
        <end position="260"/>
    </location>
</feature>
<dbReference type="Gene3D" id="1.20.1720.10">
    <property type="entry name" value="Multidrug resistance protein D"/>
    <property type="match status" value="1"/>
</dbReference>
<reference evidence="8" key="1">
    <citation type="submission" date="2009-01" db="EMBL/GenBank/DDBJ databases">
        <title>Complete sequence of Anaeromyxobacter dehalogenans 2CP-1.</title>
        <authorList>
            <consortium name="US DOE Joint Genome Institute"/>
            <person name="Lucas S."/>
            <person name="Copeland A."/>
            <person name="Lapidus A."/>
            <person name="Glavina del Rio T."/>
            <person name="Dalin E."/>
            <person name="Tice H."/>
            <person name="Bruce D."/>
            <person name="Goodwin L."/>
            <person name="Pitluck S."/>
            <person name="Saunders E."/>
            <person name="Brettin T."/>
            <person name="Detter J.C."/>
            <person name="Han C."/>
            <person name="Larimer F."/>
            <person name="Land M."/>
            <person name="Hauser L."/>
            <person name="Kyrpides N."/>
            <person name="Ovchinnikova G."/>
            <person name="Beliaev A.S."/>
            <person name="Richardson P."/>
        </authorList>
    </citation>
    <scope>NUCLEOTIDE SEQUENCE</scope>
    <source>
        <strain evidence="8">2CP-1</strain>
    </source>
</reference>
<feature type="transmembrane region" description="Helical" evidence="6">
    <location>
        <begin position="346"/>
        <end position="367"/>
    </location>
</feature>
<feature type="transmembrane region" description="Helical" evidence="6">
    <location>
        <begin position="211"/>
        <end position="232"/>
    </location>
</feature>
<dbReference type="PANTHER" id="PTHR42718:SF9">
    <property type="entry name" value="MAJOR FACILITATOR SUPERFAMILY MULTIDRUG TRANSPORTER MFSC"/>
    <property type="match status" value="1"/>
</dbReference>
<dbReference type="InterPro" id="IPR036259">
    <property type="entry name" value="MFS_trans_sf"/>
</dbReference>
<feature type="transmembrane region" description="Helical" evidence="6">
    <location>
        <begin position="91"/>
        <end position="118"/>
    </location>
</feature>
<evidence type="ECO:0000259" key="7">
    <source>
        <dbReference type="PROSITE" id="PS50850"/>
    </source>
</evidence>